<dbReference type="PROSITE" id="PS51257">
    <property type="entry name" value="PROKAR_LIPOPROTEIN"/>
    <property type="match status" value="1"/>
</dbReference>
<dbReference type="Proteomes" id="UP000805614">
    <property type="component" value="Unassembled WGS sequence"/>
</dbReference>
<dbReference type="RefSeq" id="WP_187247721.1">
    <property type="nucleotide sequence ID" value="NZ_BAAAOK010000011.1"/>
</dbReference>
<evidence type="ECO:0000313" key="1">
    <source>
        <dbReference type="EMBL" id="MBC6470677.1"/>
    </source>
</evidence>
<comment type="caution">
    <text evidence="1">The sequence shown here is derived from an EMBL/GenBank/DDBJ whole genome shotgun (WGS) entry which is preliminary data.</text>
</comment>
<organism evidence="1 2">
    <name type="scientific">Actinomadura alba</name>
    <dbReference type="NCBI Taxonomy" id="406431"/>
    <lineage>
        <taxon>Bacteria</taxon>
        <taxon>Bacillati</taxon>
        <taxon>Actinomycetota</taxon>
        <taxon>Actinomycetes</taxon>
        <taxon>Streptosporangiales</taxon>
        <taxon>Thermomonosporaceae</taxon>
        <taxon>Actinomadura</taxon>
    </lineage>
</organism>
<accession>A0ABR7M0P6</accession>
<protein>
    <recommendedName>
        <fullName evidence="3">Lipoprotein</fullName>
    </recommendedName>
</protein>
<proteinExistence type="predicted"/>
<name>A0ABR7M0P6_9ACTN</name>
<keyword evidence="2" id="KW-1185">Reference proteome</keyword>
<reference evidence="1 2" key="1">
    <citation type="submission" date="2020-06" db="EMBL/GenBank/DDBJ databases">
        <title>Actinomadura xiongansis sp. nov., isolated from soil of Baiyangdian.</title>
        <authorList>
            <person name="Zhang X."/>
        </authorList>
    </citation>
    <scope>NUCLEOTIDE SEQUENCE [LARGE SCALE GENOMIC DNA]</scope>
    <source>
        <strain evidence="1 2">HBUM206468</strain>
    </source>
</reference>
<evidence type="ECO:0000313" key="2">
    <source>
        <dbReference type="Proteomes" id="UP000805614"/>
    </source>
</evidence>
<gene>
    <name evidence="1" type="ORF">HKK74_35080</name>
</gene>
<sequence>MFRELRGCSAMVCGVAVLALLSGCGNRTEVCDETRAAFEGLAAQVRTAPATDAARWKQAVGGFAARLDSLAKKSDDAKLKKTLEQAAAAARGAATGAGKGDMAPLQRFLAEQPSRVGAACS</sequence>
<dbReference type="EMBL" id="JABVEC010000046">
    <property type="protein sequence ID" value="MBC6470677.1"/>
    <property type="molecule type" value="Genomic_DNA"/>
</dbReference>
<evidence type="ECO:0008006" key="3">
    <source>
        <dbReference type="Google" id="ProtNLM"/>
    </source>
</evidence>